<proteinExistence type="predicted"/>
<evidence type="ECO:0000256" key="3">
    <source>
        <dbReference type="ARBA" id="ARBA00022490"/>
    </source>
</evidence>
<evidence type="ECO:0000256" key="7">
    <source>
        <dbReference type="ARBA" id="ARBA00023136"/>
    </source>
</evidence>
<keyword evidence="7" id="KW-0472">Membrane</keyword>
<evidence type="ECO:0000256" key="4">
    <source>
        <dbReference type="ARBA" id="ARBA00022723"/>
    </source>
</evidence>
<dbReference type="PANTHER" id="PTHR46735">
    <property type="entry name" value="CALPAIN, SMALL SUBUNIT 1 A-RELATED"/>
    <property type="match status" value="1"/>
</dbReference>
<dbReference type="InterPro" id="IPR011992">
    <property type="entry name" value="EF-hand-dom_pair"/>
</dbReference>
<dbReference type="InterPro" id="IPR018247">
    <property type="entry name" value="EF_Hand_1_Ca_BS"/>
</dbReference>
<evidence type="ECO:0000256" key="1">
    <source>
        <dbReference type="ARBA" id="ARBA00004308"/>
    </source>
</evidence>
<keyword evidence="5" id="KW-0677">Repeat</keyword>
<dbReference type="PANTHER" id="PTHR46735:SF3">
    <property type="entry name" value="CALPAIN SMALL SUBUNIT 1-RELATED"/>
    <property type="match status" value="1"/>
</dbReference>
<organism evidence="9 10">
    <name type="scientific">Albula goreensis</name>
    <dbReference type="NCBI Taxonomy" id="1534307"/>
    <lineage>
        <taxon>Eukaryota</taxon>
        <taxon>Metazoa</taxon>
        <taxon>Chordata</taxon>
        <taxon>Craniata</taxon>
        <taxon>Vertebrata</taxon>
        <taxon>Euteleostomi</taxon>
        <taxon>Actinopterygii</taxon>
        <taxon>Neopterygii</taxon>
        <taxon>Teleostei</taxon>
        <taxon>Albuliformes</taxon>
        <taxon>Albulidae</taxon>
        <taxon>Albula</taxon>
    </lineage>
</organism>
<feature type="domain" description="EF-hand" evidence="8">
    <location>
        <begin position="57"/>
        <end position="92"/>
    </location>
</feature>
<keyword evidence="10" id="KW-1185">Reference proteome</keyword>
<dbReference type="GO" id="GO:0005737">
    <property type="term" value="C:cytoplasm"/>
    <property type="evidence" value="ECO:0007669"/>
    <property type="project" value="UniProtKB-SubCell"/>
</dbReference>
<protein>
    <recommendedName>
        <fullName evidence="8">EF-hand domain-containing protein</fullName>
    </recommendedName>
</protein>
<sequence>MNKCGFSWPEQMQCDKFQEESCIKAGLSPSPENAGLNIEELQKKLTNLGYSAGEKQLSLETYRIMMSLMDEDSSGTLDIKEWDKLAKELKSMKREFENRDSKSSGAITLQQMKSALEAEGVTLDSETYEAVWRRYSSEGGMTYDNFIASLMKLQALKDRFQKWAIPGLACTCPVATFALKNFIRVAFI</sequence>
<dbReference type="Gene3D" id="1.10.238.10">
    <property type="entry name" value="EF-hand"/>
    <property type="match status" value="1"/>
</dbReference>
<dbReference type="GO" id="GO:0012505">
    <property type="term" value="C:endomembrane system"/>
    <property type="evidence" value="ECO:0007669"/>
    <property type="project" value="UniProtKB-SubCell"/>
</dbReference>
<dbReference type="PROSITE" id="PS00018">
    <property type="entry name" value="EF_HAND_1"/>
    <property type="match status" value="1"/>
</dbReference>
<name>A0A8T3CKI1_9TELE</name>
<evidence type="ECO:0000256" key="6">
    <source>
        <dbReference type="ARBA" id="ARBA00022837"/>
    </source>
</evidence>
<keyword evidence="6" id="KW-0106">Calcium</keyword>
<gene>
    <name evidence="9" type="ORF">AGOR_G00206100</name>
</gene>
<dbReference type="PROSITE" id="PS50222">
    <property type="entry name" value="EF_HAND_2"/>
    <property type="match status" value="1"/>
</dbReference>
<evidence type="ECO:0000313" key="9">
    <source>
        <dbReference type="EMBL" id="KAI1885659.1"/>
    </source>
</evidence>
<comment type="caution">
    <text evidence="9">The sequence shown here is derived from an EMBL/GenBank/DDBJ whole genome shotgun (WGS) entry which is preliminary data.</text>
</comment>
<dbReference type="OrthoDB" id="10053709at2759"/>
<evidence type="ECO:0000259" key="8">
    <source>
        <dbReference type="PROSITE" id="PS50222"/>
    </source>
</evidence>
<dbReference type="InterPro" id="IPR002048">
    <property type="entry name" value="EF_hand_dom"/>
</dbReference>
<reference evidence="9" key="1">
    <citation type="submission" date="2021-01" db="EMBL/GenBank/DDBJ databases">
        <authorList>
            <person name="Zahm M."/>
            <person name="Roques C."/>
            <person name="Cabau C."/>
            <person name="Klopp C."/>
            <person name="Donnadieu C."/>
            <person name="Jouanno E."/>
            <person name="Lampietro C."/>
            <person name="Louis A."/>
            <person name="Herpin A."/>
            <person name="Echchiki A."/>
            <person name="Berthelot C."/>
            <person name="Parey E."/>
            <person name="Roest-Crollius H."/>
            <person name="Braasch I."/>
            <person name="Postlethwait J."/>
            <person name="Bobe J."/>
            <person name="Montfort J."/>
            <person name="Bouchez O."/>
            <person name="Begum T."/>
            <person name="Mejri S."/>
            <person name="Adams A."/>
            <person name="Chen W.-J."/>
            <person name="Guiguen Y."/>
        </authorList>
    </citation>
    <scope>NUCLEOTIDE SEQUENCE</scope>
    <source>
        <tissue evidence="9">Blood</tissue>
    </source>
</reference>
<dbReference type="AlphaFoldDB" id="A0A8T3CKI1"/>
<comment type="subcellular location">
    <subcellularLocation>
        <location evidence="2">Cytoplasm</location>
    </subcellularLocation>
    <subcellularLocation>
        <location evidence="1">Endomembrane system</location>
    </subcellularLocation>
</comment>
<accession>A0A8T3CKI1</accession>
<evidence type="ECO:0000256" key="2">
    <source>
        <dbReference type="ARBA" id="ARBA00004496"/>
    </source>
</evidence>
<keyword evidence="3" id="KW-0963">Cytoplasm</keyword>
<dbReference type="Proteomes" id="UP000829720">
    <property type="component" value="Unassembled WGS sequence"/>
</dbReference>
<keyword evidence="4" id="KW-0479">Metal-binding</keyword>
<dbReference type="EMBL" id="JAERUA010000020">
    <property type="protein sequence ID" value="KAI1885659.1"/>
    <property type="molecule type" value="Genomic_DNA"/>
</dbReference>
<evidence type="ECO:0000256" key="5">
    <source>
        <dbReference type="ARBA" id="ARBA00022737"/>
    </source>
</evidence>
<dbReference type="SUPFAM" id="SSF47473">
    <property type="entry name" value="EF-hand"/>
    <property type="match status" value="1"/>
</dbReference>
<evidence type="ECO:0000313" key="10">
    <source>
        <dbReference type="Proteomes" id="UP000829720"/>
    </source>
</evidence>
<dbReference type="GO" id="GO:0005509">
    <property type="term" value="F:calcium ion binding"/>
    <property type="evidence" value="ECO:0007669"/>
    <property type="project" value="InterPro"/>
</dbReference>